<dbReference type="EnsemblPlants" id="EMT11646">
    <property type="protein sequence ID" value="EMT11646"/>
    <property type="gene ID" value="F775_16896"/>
</dbReference>
<dbReference type="SUPFAM" id="SSF52058">
    <property type="entry name" value="L domain-like"/>
    <property type="match status" value="1"/>
</dbReference>
<evidence type="ECO:0000256" key="5">
    <source>
        <dbReference type="ARBA" id="ARBA00022989"/>
    </source>
</evidence>
<dbReference type="InterPro" id="IPR025875">
    <property type="entry name" value="Leu-rich_rpt_4"/>
</dbReference>
<evidence type="ECO:0000256" key="3">
    <source>
        <dbReference type="ARBA" id="ARBA00022692"/>
    </source>
</evidence>
<dbReference type="FunFam" id="3.30.200.20:FF:000432">
    <property type="entry name" value="LRR receptor-like serine/threonine-protein kinase EFR"/>
    <property type="match status" value="1"/>
</dbReference>
<keyword evidence="2" id="KW-0433">Leucine-rich repeat</keyword>
<dbReference type="Gene3D" id="3.80.10.10">
    <property type="entry name" value="Ribonuclease Inhibitor"/>
    <property type="match status" value="4"/>
</dbReference>
<evidence type="ECO:0000256" key="1">
    <source>
        <dbReference type="ARBA" id="ARBA00004162"/>
    </source>
</evidence>
<dbReference type="FunFam" id="3.80.10.10:FF:000095">
    <property type="entry name" value="LRR receptor-like serine/threonine-protein kinase GSO1"/>
    <property type="match status" value="2"/>
</dbReference>
<dbReference type="GO" id="GO:0005524">
    <property type="term" value="F:ATP binding"/>
    <property type="evidence" value="ECO:0007669"/>
    <property type="project" value="UniProtKB-UniRule"/>
</dbReference>
<dbReference type="SUPFAM" id="SSF52047">
    <property type="entry name" value="RNI-like"/>
    <property type="match status" value="1"/>
</dbReference>
<keyword evidence="6" id="KW-0472">Membrane</keyword>
<evidence type="ECO:0000256" key="4">
    <source>
        <dbReference type="ARBA" id="ARBA00022737"/>
    </source>
</evidence>
<dbReference type="GO" id="GO:0004674">
    <property type="term" value="F:protein serine/threonine kinase activity"/>
    <property type="evidence" value="ECO:0007669"/>
    <property type="project" value="UniProtKB-KW"/>
</dbReference>
<protein>
    <submittedName>
        <fullName evidence="8">Putative LRR receptor-like serine/threonine-protein kinase</fullName>
    </submittedName>
</protein>
<dbReference type="Pfam" id="PF07714">
    <property type="entry name" value="PK_Tyr_Ser-Thr"/>
    <property type="match status" value="1"/>
</dbReference>
<dbReference type="InterPro" id="IPR017441">
    <property type="entry name" value="Protein_kinase_ATP_BS"/>
</dbReference>
<proteinExistence type="predicted"/>
<keyword evidence="3" id="KW-0812">Transmembrane</keyword>
<dbReference type="AlphaFoldDB" id="M8BCE8"/>
<keyword evidence="5" id="KW-1133">Transmembrane helix</keyword>
<evidence type="ECO:0000313" key="8">
    <source>
        <dbReference type="EnsemblPlants" id="EMT11646"/>
    </source>
</evidence>
<keyword evidence="4" id="KW-0677">Repeat</keyword>
<dbReference type="PROSITE" id="PS00107">
    <property type="entry name" value="PROTEIN_KINASE_ATP"/>
    <property type="match status" value="1"/>
</dbReference>
<dbReference type="SMART" id="SM00220">
    <property type="entry name" value="S_TKc"/>
    <property type="match status" value="1"/>
</dbReference>
<dbReference type="Pfam" id="PF12799">
    <property type="entry name" value="LRR_4"/>
    <property type="match status" value="1"/>
</dbReference>
<dbReference type="Pfam" id="PF00560">
    <property type="entry name" value="LRR_1"/>
    <property type="match status" value="3"/>
</dbReference>
<evidence type="ECO:0000259" key="7">
    <source>
        <dbReference type="PROSITE" id="PS50011"/>
    </source>
</evidence>
<accession>M8BCE8</accession>
<dbReference type="PANTHER" id="PTHR48006:SF100">
    <property type="entry name" value="LRR RECEPTOR-LIKE SERINE_THREONINE-KINASE-RELATED"/>
    <property type="match status" value="1"/>
</dbReference>
<dbReference type="InterPro" id="IPR032675">
    <property type="entry name" value="LRR_dom_sf"/>
</dbReference>
<dbReference type="InterPro" id="IPR001611">
    <property type="entry name" value="Leu-rich_rpt"/>
</dbReference>
<dbReference type="ExpressionAtlas" id="M8BCE8">
    <property type="expression patterns" value="baseline"/>
</dbReference>
<feature type="domain" description="Protein kinase" evidence="7">
    <location>
        <begin position="607"/>
        <end position="846"/>
    </location>
</feature>
<name>M8BCE8_AEGTA</name>
<comment type="subcellular location">
    <subcellularLocation>
        <location evidence="1">Cell membrane</location>
        <topology evidence="1">Single-pass membrane protein</topology>
    </subcellularLocation>
</comment>
<dbReference type="InterPro" id="IPR000719">
    <property type="entry name" value="Prot_kinase_dom"/>
</dbReference>
<dbReference type="InterPro" id="IPR051824">
    <property type="entry name" value="LRR_Rcpt-Like_S/T_Kinase"/>
</dbReference>
<reference evidence="8" key="1">
    <citation type="submission" date="2015-06" db="UniProtKB">
        <authorList>
            <consortium name="EnsemblPlants"/>
        </authorList>
    </citation>
    <scope>IDENTIFICATION</scope>
</reference>
<dbReference type="Pfam" id="PF13855">
    <property type="entry name" value="LRR_8"/>
    <property type="match status" value="2"/>
</dbReference>
<organism evidence="8">
    <name type="scientific">Aegilops tauschii</name>
    <name type="common">Tausch's goatgrass</name>
    <name type="synonym">Aegilops squarrosa</name>
    <dbReference type="NCBI Taxonomy" id="37682"/>
    <lineage>
        <taxon>Eukaryota</taxon>
        <taxon>Viridiplantae</taxon>
        <taxon>Streptophyta</taxon>
        <taxon>Embryophyta</taxon>
        <taxon>Tracheophyta</taxon>
        <taxon>Spermatophyta</taxon>
        <taxon>Magnoliopsida</taxon>
        <taxon>Liliopsida</taxon>
        <taxon>Poales</taxon>
        <taxon>Poaceae</taxon>
        <taxon>BOP clade</taxon>
        <taxon>Pooideae</taxon>
        <taxon>Triticodae</taxon>
        <taxon>Triticeae</taxon>
        <taxon>Triticinae</taxon>
        <taxon>Aegilops</taxon>
    </lineage>
</organism>
<dbReference type="Pfam" id="PF00069">
    <property type="entry name" value="Pkinase"/>
    <property type="match status" value="1"/>
</dbReference>
<dbReference type="PROSITE" id="PS50011">
    <property type="entry name" value="PROTEIN_KINASE_DOM"/>
    <property type="match status" value="1"/>
</dbReference>
<dbReference type="PANTHER" id="PTHR48006">
    <property type="entry name" value="LEUCINE-RICH REPEAT-CONTAINING PROTEIN DDB_G0281931-RELATED"/>
    <property type="match status" value="1"/>
</dbReference>
<evidence type="ECO:0000256" key="2">
    <source>
        <dbReference type="ARBA" id="ARBA00022614"/>
    </source>
</evidence>
<dbReference type="InterPro" id="IPR011009">
    <property type="entry name" value="Kinase-like_dom_sf"/>
</dbReference>
<sequence length="846" mass="94051">MGGRRITEKRDVYSFGILLQIVEHGNNFHGDPDAASEGSQRWFPVVAWTRELVQRMCKVAFWCAQQRPSARPPMSSMVKMLEGETEIAPPRNLFHSLYGNETDRLSLLEFRKATLDPLQALVSWNDSIHFACKSLDWDDQGLVGKISPSLANLTLLKDLFLDSDNFTGKIPPSLGHLHRLQRLVLSNNTLQGFIPSFANCSNLRDLFLNRNNLVGQIPMDLPLNLAFLDLQFNELTGIVPDYLGNMTTLLVIHCVYNNIQGNIPNGFATLPSLQYINMAKNKLVGRFPQAIWNISTLDSLCLSYNYLTGEVTSNLGKHLPNLKELVLSGNLFQGHIPLSLINASKLSLIDISNNNFTGVVPSSIGKLTKLYKLNLEDNKLEAHSDQDWEFMYSLANCSELQIFSITSNRLEGHLPASLGNLSNQLQVLYLGGNKLSWSFPSGIQNLANLTRLGLSCNQFTGGIPEWLGSIKKLQTIGLHHNDFTGFLPISLSNLSLLGNLFLNSNKFGGLIPPGLGNLQMLQQLNISDNNLHGRVPKEIFRIPTILAVDLSFNNLDGHLPTEIGNSRQLAYFSLSTNKKRKSLLLPSFGRQFPKVSFNDITRATQGFATSSIIGRGRYGSVYQGKLFQDGSDVAIKVFSLETRGSQKSFIAECNALRNVCHRNLVPILTACSSIDSNGNDFKALVYEFMPGGDLHRLLYSTQDDEGSSDRRYVITLAQRLSIVVDVADALEYLHHNNQRTIVHCDMKPSNILSDDIKGTIGYVAPECATGAHVSTASNVYSFGIVLLEIFLRKRPTDDMFKDGLDIAKFVEVHYSSKVSQIVDPELLQDEAEFPNGSPLAMKRQRT</sequence>
<dbReference type="SUPFAM" id="SSF56112">
    <property type="entry name" value="Protein kinase-like (PK-like)"/>
    <property type="match status" value="2"/>
</dbReference>
<evidence type="ECO:0000256" key="6">
    <source>
        <dbReference type="ARBA" id="ARBA00023136"/>
    </source>
</evidence>
<dbReference type="Gene3D" id="1.10.510.10">
    <property type="entry name" value="Transferase(Phosphotransferase) domain 1"/>
    <property type="match status" value="3"/>
</dbReference>
<dbReference type="InterPro" id="IPR001245">
    <property type="entry name" value="Ser-Thr/Tyr_kinase_cat_dom"/>
</dbReference>
<dbReference type="GO" id="GO:0005886">
    <property type="term" value="C:plasma membrane"/>
    <property type="evidence" value="ECO:0007669"/>
    <property type="project" value="UniProtKB-SubCell"/>
</dbReference>